<comment type="caution">
    <text evidence="7">The sequence shown here is derived from an EMBL/GenBank/DDBJ whole genome shotgun (WGS) entry which is preliminary data.</text>
</comment>
<comment type="subcellular location">
    <subcellularLocation>
        <location evidence="1">Membrane</location>
        <topology evidence="1">Multi-pass membrane protein</topology>
    </subcellularLocation>
</comment>
<dbReference type="GO" id="GO:0016020">
    <property type="term" value="C:membrane"/>
    <property type="evidence" value="ECO:0007669"/>
    <property type="project" value="UniProtKB-SubCell"/>
</dbReference>
<feature type="transmembrane region" description="Helical" evidence="6">
    <location>
        <begin position="248"/>
        <end position="267"/>
    </location>
</feature>
<evidence type="ECO:0000313" key="7">
    <source>
        <dbReference type="EMBL" id="KAJ0977551.1"/>
    </source>
</evidence>
<evidence type="ECO:0000256" key="4">
    <source>
        <dbReference type="ARBA" id="ARBA00023136"/>
    </source>
</evidence>
<dbReference type="Pfam" id="PF04193">
    <property type="entry name" value="PQ-loop"/>
    <property type="match status" value="1"/>
</dbReference>
<keyword evidence="3 6" id="KW-1133">Transmembrane helix</keyword>
<evidence type="ECO:0000256" key="3">
    <source>
        <dbReference type="ARBA" id="ARBA00022989"/>
    </source>
</evidence>
<protein>
    <recommendedName>
        <fullName evidence="9">PQ-loop repeat family protein / transmembrane family protein</fullName>
    </recommendedName>
</protein>
<feature type="region of interest" description="Disordered" evidence="5">
    <location>
        <begin position="79"/>
        <end position="111"/>
    </location>
</feature>
<dbReference type="Proteomes" id="UP001085076">
    <property type="component" value="Miscellaneous, Linkage group lg03"/>
</dbReference>
<reference evidence="7" key="2">
    <citation type="journal article" date="2022" name="Hortic Res">
        <title>The genome of Dioscorea zingiberensis sheds light on the biosynthesis, origin and evolution of the medicinally important diosgenin saponins.</title>
        <authorList>
            <person name="Li Y."/>
            <person name="Tan C."/>
            <person name="Li Z."/>
            <person name="Guo J."/>
            <person name="Li S."/>
            <person name="Chen X."/>
            <person name="Wang C."/>
            <person name="Dai X."/>
            <person name="Yang H."/>
            <person name="Song W."/>
            <person name="Hou L."/>
            <person name="Xu J."/>
            <person name="Tong Z."/>
            <person name="Xu A."/>
            <person name="Yuan X."/>
            <person name="Wang W."/>
            <person name="Yang Q."/>
            <person name="Chen L."/>
            <person name="Sun Z."/>
            <person name="Wang K."/>
            <person name="Pan B."/>
            <person name="Chen J."/>
            <person name="Bao Y."/>
            <person name="Liu F."/>
            <person name="Qi X."/>
            <person name="Gang D.R."/>
            <person name="Wen J."/>
            <person name="Li J."/>
        </authorList>
    </citation>
    <scope>NUCLEOTIDE SEQUENCE</scope>
    <source>
        <strain evidence="7">Dzin_1.0</strain>
    </source>
</reference>
<dbReference type="InterPro" id="IPR051415">
    <property type="entry name" value="LAAT-1"/>
</dbReference>
<reference evidence="7" key="1">
    <citation type="submission" date="2021-03" db="EMBL/GenBank/DDBJ databases">
        <authorList>
            <person name="Li Z."/>
            <person name="Yang C."/>
        </authorList>
    </citation>
    <scope>NUCLEOTIDE SEQUENCE</scope>
    <source>
        <strain evidence="7">Dzin_1.0</strain>
        <tissue evidence="7">Leaf</tissue>
    </source>
</reference>
<keyword evidence="8" id="KW-1185">Reference proteome</keyword>
<dbReference type="FunFam" id="1.20.1280.290:FF:000012">
    <property type="entry name" value="Vacuolar membrane PQ loop repeat protein"/>
    <property type="match status" value="1"/>
</dbReference>
<feature type="transmembrane region" description="Helical" evidence="6">
    <location>
        <begin position="288"/>
        <end position="306"/>
    </location>
</feature>
<dbReference type="InterPro" id="IPR006603">
    <property type="entry name" value="PQ-loop_rpt"/>
</dbReference>
<keyword evidence="2 6" id="KW-0812">Transmembrane</keyword>
<proteinExistence type="predicted"/>
<evidence type="ECO:0000256" key="6">
    <source>
        <dbReference type="SAM" id="Phobius"/>
    </source>
</evidence>
<name>A0A9D5HI95_9LILI</name>
<dbReference type="SMART" id="SM00679">
    <property type="entry name" value="CTNS"/>
    <property type="match status" value="1"/>
</dbReference>
<evidence type="ECO:0000256" key="1">
    <source>
        <dbReference type="ARBA" id="ARBA00004141"/>
    </source>
</evidence>
<gene>
    <name evidence="7" type="ORF">J5N97_013025</name>
</gene>
<evidence type="ECO:0000313" key="8">
    <source>
        <dbReference type="Proteomes" id="UP001085076"/>
    </source>
</evidence>
<sequence length="374" mass="41467">MTWIVGDLFNLIGCLLEPATLPTQFYMALLYTATTTVLTAQTIYYCHIYPRLKARKFHLLQKKQREEYAIAKEKLLGSSSSKNESKAKMYQDNDSGPTKDQPRLPSSPIPVAGPVLHHYGSVGRDLYYKSARSLSKSPIPTAGSWLAHSHHSARTPPLIDNQHSTREPLIDRLVPAQSAPPLNTKSMLCVASSVLLLLGNLNFHITVDSRYTTTRGVVMFVSRKLLQATEGYPHIYEKTDRSSILREGVSSGIGTYLGWAMAAIYMGGRLPQIFLNIRRGNVEGLSPLMFVFALVGNATYVGSILVNSLEWSRIKPNLPWLVDAGGCVLLDTFILVHGKVDMNIQFGNYKSNSVPSFCNSACLDLNHVKLPPSW</sequence>
<organism evidence="7 8">
    <name type="scientific">Dioscorea zingiberensis</name>
    <dbReference type="NCBI Taxonomy" id="325984"/>
    <lineage>
        <taxon>Eukaryota</taxon>
        <taxon>Viridiplantae</taxon>
        <taxon>Streptophyta</taxon>
        <taxon>Embryophyta</taxon>
        <taxon>Tracheophyta</taxon>
        <taxon>Spermatophyta</taxon>
        <taxon>Magnoliopsida</taxon>
        <taxon>Liliopsida</taxon>
        <taxon>Dioscoreales</taxon>
        <taxon>Dioscoreaceae</taxon>
        <taxon>Dioscorea</taxon>
    </lineage>
</organism>
<accession>A0A9D5HI95</accession>
<evidence type="ECO:0008006" key="9">
    <source>
        <dbReference type="Google" id="ProtNLM"/>
    </source>
</evidence>
<feature type="transmembrane region" description="Helical" evidence="6">
    <location>
        <begin position="25"/>
        <end position="46"/>
    </location>
</feature>
<evidence type="ECO:0000256" key="5">
    <source>
        <dbReference type="SAM" id="MobiDB-lite"/>
    </source>
</evidence>
<dbReference type="PANTHER" id="PTHR16201">
    <property type="entry name" value="SEVEN TRANSMEMBRANE PROTEIN 1-RELATED"/>
    <property type="match status" value="1"/>
</dbReference>
<dbReference type="PANTHER" id="PTHR16201:SF44">
    <property type="entry name" value="SEVEN TRANSMEMBRANE PROTEIN 1"/>
    <property type="match status" value="1"/>
</dbReference>
<dbReference type="EMBL" id="JAGGNH010000003">
    <property type="protein sequence ID" value="KAJ0977551.1"/>
    <property type="molecule type" value="Genomic_DNA"/>
</dbReference>
<keyword evidence="4 6" id="KW-0472">Membrane</keyword>
<dbReference type="OrthoDB" id="8048523at2759"/>
<evidence type="ECO:0000256" key="2">
    <source>
        <dbReference type="ARBA" id="ARBA00022692"/>
    </source>
</evidence>
<dbReference type="Gene3D" id="1.20.1280.290">
    <property type="match status" value="1"/>
</dbReference>
<dbReference type="AlphaFoldDB" id="A0A9D5HI95"/>